<feature type="region of interest" description="Disordered" evidence="5">
    <location>
        <begin position="483"/>
        <end position="512"/>
    </location>
</feature>
<keyword evidence="4" id="KW-0175">Coiled coil</keyword>
<dbReference type="PRINTS" id="PR00080">
    <property type="entry name" value="SDRFAMILY"/>
</dbReference>
<evidence type="ECO:0000256" key="6">
    <source>
        <dbReference type="SAM" id="Phobius"/>
    </source>
</evidence>
<sequence length="964" mass="106370">MEGTLPNSLSVGLLFDVRDRVILITEGCSMTGMIIAATLVENGAKVYLASNEEAALRKVRVELNRRGPGSCEYIVADLEKGSSFVQSKEGCIALCRRFKQRESRLHILINNSGATWEGLWEDFPYRDSSWDQDLASQAKSLLYVTGCLIDLLAKDATSLSPGRIINVSSNTYNNSEMYNEAKQVLSYDTNKSAISHITMVLAASLSSKSVSVNAILPDIELANTARKIRDRDIDNELDAIGDSRRLHTAQDLAGVLLFLSSPAGAHVTGARIEKMPTPNKLLAPLKNAITRSGDDKHSQQSAVGALTQDRDQPQPLAHETCIARDYAAVPRVLEAESSIFSLDTQTRGQPQLVITSPDPYPPTSSPEYRSPNSGVSVHPFDVQSNFSSASTARFAEEVESEGDEGHQDLTDEQLKRLYDDEEIERFLMHVTEVTLASSADTGERGKSTVLRSNGGRDGTLEVEVLSVDDSDAETDVDEPWTYLNTANVPSEPNTAAALRSQRRKPQSYPQQPPKYLSARVAAWIIPKLPLSPATPRHKFRLSSFRLGGQRLWVATYPFYAPLFADLAQLAAWTNWHRSARTCSVWWILWYFNLLLPALFGKILFVLLRRRMLPNPNLKELRERRRLAREANQLGDAMEGHGAATSFLGTGPVPGVGQGGGDMGIRDMWKLVRIVTKGKSKKGKEKVKDAGETVASQLGMSVDVDRVEETRRGRQEDEDWRRGALKIMEGLADFHERVRNLFLWRREMSSRIYTLVLSTVILFTALAPAQLLAKVTYAIIGIIYWFVVPVVLAMPPEGRKRIPPPLFDVPSDAEYAISLMSIRVANGESVVPASLRTGREHGRARRFLAGKGVESIAKGRGTTSSLNEGAEWEVASPTQDIESMREEANEREAEAAQERAAARGDFSAVQGIYAQSSQRIGPTSPKVGTLGRLKNRLERSTADLLATNESIAAKHWRPSDCASES</sequence>
<protein>
    <submittedName>
        <fullName evidence="7">Short-chain dehydrogenase/reductase SDR</fullName>
    </submittedName>
</protein>
<feature type="compositionally biased region" description="Polar residues" evidence="5">
    <location>
        <begin position="483"/>
        <end position="493"/>
    </location>
</feature>
<feature type="region of interest" description="Disordered" evidence="5">
    <location>
        <begin position="344"/>
        <end position="373"/>
    </location>
</feature>
<dbReference type="InterPro" id="IPR052178">
    <property type="entry name" value="Sec_Metab_Biosynth_SDR"/>
</dbReference>
<name>A0A5N5QSG6_9AGAM</name>
<evidence type="ECO:0000256" key="4">
    <source>
        <dbReference type="SAM" id="Coils"/>
    </source>
</evidence>
<organism evidence="7 8">
    <name type="scientific">Ceratobasidium theobromae</name>
    <dbReference type="NCBI Taxonomy" id="1582974"/>
    <lineage>
        <taxon>Eukaryota</taxon>
        <taxon>Fungi</taxon>
        <taxon>Dikarya</taxon>
        <taxon>Basidiomycota</taxon>
        <taxon>Agaricomycotina</taxon>
        <taxon>Agaricomycetes</taxon>
        <taxon>Cantharellales</taxon>
        <taxon>Ceratobasidiaceae</taxon>
        <taxon>Ceratobasidium</taxon>
    </lineage>
</organism>
<dbReference type="InterPro" id="IPR036291">
    <property type="entry name" value="NAD(P)-bd_dom_sf"/>
</dbReference>
<keyword evidence="6" id="KW-1133">Transmembrane helix</keyword>
<evidence type="ECO:0000256" key="1">
    <source>
        <dbReference type="ARBA" id="ARBA00006484"/>
    </source>
</evidence>
<feature type="transmembrane region" description="Helical" evidence="6">
    <location>
        <begin position="584"/>
        <end position="607"/>
    </location>
</feature>
<accession>A0A5N5QSG6</accession>
<feature type="compositionally biased region" description="Polar residues" evidence="5">
    <location>
        <begin position="344"/>
        <end position="354"/>
    </location>
</feature>
<evidence type="ECO:0000256" key="2">
    <source>
        <dbReference type="ARBA" id="ARBA00022857"/>
    </source>
</evidence>
<dbReference type="PANTHER" id="PTHR43618">
    <property type="entry name" value="7-ALPHA-HYDROXYSTEROID DEHYDROGENASE"/>
    <property type="match status" value="1"/>
</dbReference>
<dbReference type="PRINTS" id="PR00081">
    <property type="entry name" value="GDHRDH"/>
</dbReference>
<dbReference type="SUPFAM" id="SSF51735">
    <property type="entry name" value="NAD(P)-binding Rossmann-fold domains"/>
    <property type="match status" value="1"/>
</dbReference>
<comment type="caution">
    <text evidence="7">The sequence shown here is derived from an EMBL/GenBank/DDBJ whole genome shotgun (WGS) entry which is preliminary data.</text>
</comment>
<feature type="region of interest" description="Disordered" evidence="5">
    <location>
        <begin position="290"/>
        <end position="312"/>
    </location>
</feature>
<proteinExistence type="inferred from homology"/>
<dbReference type="PANTHER" id="PTHR43618:SF8">
    <property type="entry name" value="7ALPHA-HYDROXYSTEROID DEHYDROGENASE"/>
    <property type="match status" value="1"/>
</dbReference>
<feature type="transmembrane region" description="Helical" evidence="6">
    <location>
        <begin position="751"/>
        <end position="768"/>
    </location>
</feature>
<dbReference type="EMBL" id="SSOP01000019">
    <property type="protein sequence ID" value="KAB5594513.1"/>
    <property type="molecule type" value="Genomic_DNA"/>
</dbReference>
<dbReference type="AlphaFoldDB" id="A0A5N5QSG6"/>
<dbReference type="Pfam" id="PF13561">
    <property type="entry name" value="adh_short_C2"/>
    <property type="match status" value="1"/>
</dbReference>
<dbReference type="OrthoDB" id="1708389at2759"/>
<keyword evidence="8" id="KW-1185">Reference proteome</keyword>
<keyword evidence="6" id="KW-0812">Transmembrane</keyword>
<comment type="similarity">
    <text evidence="1">Belongs to the short-chain dehydrogenases/reductases (SDR) family.</text>
</comment>
<feature type="transmembrane region" description="Helical" evidence="6">
    <location>
        <begin position="774"/>
        <end position="793"/>
    </location>
</feature>
<dbReference type="Proteomes" id="UP000383932">
    <property type="component" value="Unassembled WGS sequence"/>
</dbReference>
<dbReference type="InterPro" id="IPR002347">
    <property type="entry name" value="SDR_fam"/>
</dbReference>
<evidence type="ECO:0000256" key="5">
    <source>
        <dbReference type="SAM" id="MobiDB-lite"/>
    </source>
</evidence>
<dbReference type="Gene3D" id="3.40.50.720">
    <property type="entry name" value="NAD(P)-binding Rossmann-like Domain"/>
    <property type="match status" value="1"/>
</dbReference>
<evidence type="ECO:0000313" key="7">
    <source>
        <dbReference type="EMBL" id="KAB5594513.1"/>
    </source>
</evidence>
<dbReference type="GO" id="GO:0016491">
    <property type="term" value="F:oxidoreductase activity"/>
    <property type="evidence" value="ECO:0007669"/>
    <property type="project" value="UniProtKB-KW"/>
</dbReference>
<evidence type="ECO:0000313" key="8">
    <source>
        <dbReference type="Proteomes" id="UP000383932"/>
    </source>
</evidence>
<keyword evidence="6" id="KW-0472">Membrane</keyword>
<reference evidence="7 8" key="1">
    <citation type="journal article" date="2019" name="Fungal Biol. Biotechnol.">
        <title>Draft genome sequence of fastidious pathogen Ceratobasidium theobromae, which causes vascular-streak dieback in Theobroma cacao.</title>
        <authorList>
            <person name="Ali S.S."/>
            <person name="Asman A."/>
            <person name="Shao J."/>
            <person name="Firmansyah A.P."/>
            <person name="Susilo A.W."/>
            <person name="Rosmana A."/>
            <person name="McMahon P."/>
            <person name="Junaid M."/>
            <person name="Guest D."/>
            <person name="Kheng T.Y."/>
            <person name="Meinhardt L.W."/>
            <person name="Bailey B.A."/>
        </authorList>
    </citation>
    <scope>NUCLEOTIDE SEQUENCE [LARGE SCALE GENOMIC DNA]</scope>
    <source>
        <strain evidence="7 8">CT2</strain>
    </source>
</reference>
<gene>
    <name evidence="7" type="ORF">CTheo_1996</name>
</gene>
<keyword evidence="2" id="KW-0521">NADP</keyword>
<evidence type="ECO:0000256" key="3">
    <source>
        <dbReference type="ARBA" id="ARBA00023002"/>
    </source>
</evidence>
<feature type="coiled-coil region" evidence="4">
    <location>
        <begin position="877"/>
        <end position="904"/>
    </location>
</feature>
<keyword evidence="3" id="KW-0560">Oxidoreductase</keyword>